<feature type="compositionally biased region" description="Polar residues" evidence="1">
    <location>
        <begin position="14"/>
        <end position="23"/>
    </location>
</feature>
<keyword evidence="3" id="KW-1185">Reference proteome</keyword>
<gene>
    <name evidence="2" type="ORF">DR999_PMT11066</name>
</gene>
<protein>
    <submittedName>
        <fullName evidence="2">Zinc finger protein ZIC 4</fullName>
    </submittedName>
</protein>
<proteinExistence type="predicted"/>
<dbReference type="AlphaFoldDB" id="A0A4D9EIM6"/>
<dbReference type="EMBL" id="QXTE01000099">
    <property type="protein sequence ID" value="TFK06220.1"/>
    <property type="molecule type" value="Genomic_DNA"/>
</dbReference>
<comment type="caution">
    <text evidence="2">The sequence shown here is derived from an EMBL/GenBank/DDBJ whole genome shotgun (WGS) entry which is preliminary data.</text>
</comment>
<evidence type="ECO:0000313" key="2">
    <source>
        <dbReference type="EMBL" id="TFK06220.1"/>
    </source>
</evidence>
<feature type="region of interest" description="Disordered" evidence="1">
    <location>
        <begin position="1"/>
        <end position="23"/>
    </location>
</feature>
<sequence length="101" mass="11451">MAIKEAEDGEPSTWKATNPAQGSEVQNGFVEAGTHVNELMLPTQSSLCQPCSPYPPAVIMVVTTVLQLLYLPHWFCRRESPDETRNPNPFRGKRKWKLFLH</sequence>
<dbReference type="Proteomes" id="UP000297703">
    <property type="component" value="Unassembled WGS sequence"/>
</dbReference>
<evidence type="ECO:0000313" key="3">
    <source>
        <dbReference type="Proteomes" id="UP000297703"/>
    </source>
</evidence>
<reference evidence="2 3" key="1">
    <citation type="submission" date="2019-04" db="EMBL/GenBank/DDBJ databases">
        <title>Draft genome of the big-headed turtle Platysternon megacephalum.</title>
        <authorList>
            <person name="Gong S."/>
        </authorList>
    </citation>
    <scope>NUCLEOTIDE SEQUENCE [LARGE SCALE GENOMIC DNA]</scope>
    <source>
        <strain evidence="2">DO16091913</strain>
        <tissue evidence="2">Muscle</tissue>
    </source>
</reference>
<name>A0A4D9EIM6_9SAUR</name>
<organism evidence="2 3">
    <name type="scientific">Platysternon megacephalum</name>
    <name type="common">big-headed turtle</name>
    <dbReference type="NCBI Taxonomy" id="55544"/>
    <lineage>
        <taxon>Eukaryota</taxon>
        <taxon>Metazoa</taxon>
        <taxon>Chordata</taxon>
        <taxon>Craniata</taxon>
        <taxon>Vertebrata</taxon>
        <taxon>Euteleostomi</taxon>
        <taxon>Archelosauria</taxon>
        <taxon>Testudinata</taxon>
        <taxon>Testudines</taxon>
        <taxon>Cryptodira</taxon>
        <taxon>Durocryptodira</taxon>
        <taxon>Testudinoidea</taxon>
        <taxon>Platysternidae</taxon>
        <taxon>Platysternon</taxon>
    </lineage>
</organism>
<reference evidence="2 3" key="2">
    <citation type="submission" date="2019-04" db="EMBL/GenBank/DDBJ databases">
        <title>The genome sequence of big-headed turtle.</title>
        <authorList>
            <person name="Gong S."/>
        </authorList>
    </citation>
    <scope>NUCLEOTIDE SEQUENCE [LARGE SCALE GENOMIC DNA]</scope>
    <source>
        <strain evidence="2">DO16091913</strain>
        <tissue evidence="2">Muscle</tissue>
    </source>
</reference>
<evidence type="ECO:0000256" key="1">
    <source>
        <dbReference type="SAM" id="MobiDB-lite"/>
    </source>
</evidence>
<accession>A0A4D9EIM6</accession>